<dbReference type="InterPro" id="IPR049452">
    <property type="entry name" value="Anoctamin_TM"/>
</dbReference>
<feature type="region of interest" description="Disordered" evidence="9">
    <location>
        <begin position="858"/>
        <end position="948"/>
    </location>
</feature>
<evidence type="ECO:0000256" key="8">
    <source>
        <dbReference type="RuleBase" id="RU280814"/>
    </source>
</evidence>
<feature type="transmembrane region" description="Helical" evidence="8">
    <location>
        <begin position="693"/>
        <end position="716"/>
    </location>
</feature>
<comment type="caution">
    <text evidence="12">The sequence shown here is derived from an EMBL/GenBank/DDBJ whole genome shotgun (WGS) entry which is preliminary data.</text>
</comment>
<organism evidence="12 13">
    <name type="scientific">Acropora cervicornis</name>
    <name type="common">Staghorn coral</name>
    <dbReference type="NCBI Taxonomy" id="6130"/>
    <lineage>
        <taxon>Eukaryota</taxon>
        <taxon>Metazoa</taxon>
        <taxon>Cnidaria</taxon>
        <taxon>Anthozoa</taxon>
        <taxon>Hexacorallia</taxon>
        <taxon>Scleractinia</taxon>
        <taxon>Astrocoeniina</taxon>
        <taxon>Acroporidae</taxon>
        <taxon>Acropora</taxon>
    </lineage>
</organism>
<feature type="transmembrane region" description="Helical" evidence="8">
    <location>
        <begin position="809"/>
        <end position="830"/>
    </location>
</feature>
<evidence type="ECO:0000259" key="10">
    <source>
        <dbReference type="Pfam" id="PF04547"/>
    </source>
</evidence>
<reference evidence="12" key="2">
    <citation type="journal article" date="2023" name="Science">
        <title>Genomic signatures of disease resistance in endangered staghorn corals.</title>
        <authorList>
            <person name="Vollmer S.V."/>
            <person name="Selwyn J.D."/>
            <person name="Despard B.A."/>
            <person name="Roesel C.L."/>
        </authorList>
    </citation>
    <scope>NUCLEOTIDE SEQUENCE</scope>
    <source>
        <strain evidence="12">K2</strain>
    </source>
</reference>
<feature type="compositionally biased region" description="Basic residues" evidence="9">
    <location>
        <begin position="25"/>
        <end position="35"/>
    </location>
</feature>
<comment type="subcellular location">
    <subcellularLocation>
        <location evidence="1">Cell membrane</location>
        <topology evidence="1">Multi-pass membrane protein</topology>
    </subcellularLocation>
    <subcellularLocation>
        <location evidence="8">Membrane</location>
        <topology evidence="8">Multi-pass membrane protein</topology>
    </subcellularLocation>
</comment>
<evidence type="ECO:0000313" key="12">
    <source>
        <dbReference type="EMBL" id="KAK2563225.1"/>
    </source>
</evidence>
<proteinExistence type="inferred from homology"/>
<evidence type="ECO:0000256" key="9">
    <source>
        <dbReference type="SAM" id="MobiDB-lite"/>
    </source>
</evidence>
<dbReference type="PANTHER" id="PTHR12308:SF73">
    <property type="entry name" value="ANOCTAMIN"/>
    <property type="match status" value="1"/>
</dbReference>
<dbReference type="EMBL" id="JARQWQ010000026">
    <property type="protein sequence ID" value="KAK2563225.1"/>
    <property type="molecule type" value="Genomic_DNA"/>
</dbReference>
<dbReference type="Proteomes" id="UP001249851">
    <property type="component" value="Unassembled WGS sequence"/>
</dbReference>
<reference evidence="12" key="1">
    <citation type="journal article" date="2023" name="G3 (Bethesda)">
        <title>Whole genome assembly and annotation of the endangered Caribbean coral Acropora cervicornis.</title>
        <authorList>
            <person name="Selwyn J.D."/>
            <person name="Vollmer S.V."/>
        </authorList>
    </citation>
    <scope>NUCLEOTIDE SEQUENCE</scope>
    <source>
        <strain evidence="12">K2</strain>
    </source>
</reference>
<gene>
    <name evidence="12" type="ORF">P5673_013579</name>
</gene>
<keyword evidence="7" id="KW-0325">Glycoprotein</keyword>
<keyword evidence="4 8" id="KW-0812">Transmembrane</keyword>
<keyword evidence="3" id="KW-1003">Cell membrane</keyword>
<protein>
    <recommendedName>
        <fullName evidence="8">Anoctamin</fullName>
    </recommendedName>
</protein>
<sequence>MQCADRNVNDTVKILNGDSGVGYDKKKRKKTKRPRYLTSTEEQPGECLRQPSSHSYGQQSARLMPLENMIGSVEKLAHIHEGLSTHHTQKNHDEKDIRKLALQLAITKSSEVKTNKVLHHDYVLVHKTGDNSNVREKLRKKYERELHDQGFRLDRKYTADKTFVVLHCSFERLCEEAEKVSLEMPLEGYVVGETSNNSLWKRFWDHFKTDDEVDFVSAPFCVSKSHLYEGINNPDTFFRPALRSLLVHHILTDMDIRDKESKQLGHNAQGLGYMLLEGAYTDAFILHERSLYDTQFPPNDNGDDSSFLHSQDIADPRKALHDTWLKHFRYQPLWKIRNYFGEKIALYFGWLGLLTSSLIIPMLLGFAVFLWGLVVGIKDNPLNEERSSTSSSITLWAKNSFDNEVTPFFALIICLWGTIFLETWKRENARLSYQWDVDTFEEQQPNRPQYYGTVMKRDPVTGEEISFYPFIRRFFKMSGSFGIMLFMICLVLGSVVAVIIYRVIAREDLFKERGATGPLLASVTSTFINTLSIMIMGKLYQKLAVILTDWENHRTQTSYEDALIIKLFGFQFVNSYTSLFYIAFFRQNTKDSGVINKGKNYSDECGENNDCMTLLSLQVAMLMIMKPLPKLFTDVIKPWLKSLWKKRKCCNSNKVENGGERLKSLEDYLEHERTKEPLGDFTLSEYNEKVLQYGFLMLFTAAFPLAPLIALLTNAIDMKVDARRLLWTNRRPVAFRAEDIGMWYSILEFLNVAGVVTNSFLVAFTSSYGRSWEGDILTTNRTETVFNNVTNTSETIFVITEHIPAASRLWLIIGFEHIVFTVKFLIAYVIPDTPADVKMALSREKFHVSKILSKAGVRKGPGNKLAESASSFKSRESEDSAVNGSTEVKSTGSGNRLLDNGFYGDQQGREKLKVVVQGASSESSVGRHHRSQRLQPLPEEYLSKQSRA</sequence>
<dbReference type="InterPro" id="IPR032394">
    <property type="entry name" value="Anoct_dimer"/>
</dbReference>
<dbReference type="InterPro" id="IPR007632">
    <property type="entry name" value="Anoctamin"/>
</dbReference>
<dbReference type="GO" id="GO:0046983">
    <property type="term" value="F:protein dimerization activity"/>
    <property type="evidence" value="ECO:0007669"/>
    <property type="project" value="InterPro"/>
</dbReference>
<feature type="compositionally biased region" description="Polar residues" evidence="9">
    <location>
        <begin position="880"/>
        <end position="894"/>
    </location>
</feature>
<feature type="transmembrane region" description="Helical" evidence="8">
    <location>
        <begin position="516"/>
        <end position="536"/>
    </location>
</feature>
<name>A0AAD9V754_ACRCE</name>
<accession>A0AAD9V754</accession>
<feature type="transmembrane region" description="Helical" evidence="8">
    <location>
        <begin position="405"/>
        <end position="424"/>
    </location>
</feature>
<feature type="transmembrane region" description="Helical" evidence="8">
    <location>
        <begin position="481"/>
        <end position="504"/>
    </location>
</feature>
<feature type="transmembrane region" description="Helical" evidence="8">
    <location>
        <begin position="344"/>
        <end position="374"/>
    </location>
</feature>
<feature type="domain" description="Anoctamin transmembrane" evidence="10">
    <location>
        <begin position="336"/>
        <end position="843"/>
    </location>
</feature>
<feature type="domain" description="Anoctamin dimerisation" evidence="11">
    <location>
        <begin position="121"/>
        <end position="333"/>
    </location>
</feature>
<evidence type="ECO:0000256" key="3">
    <source>
        <dbReference type="ARBA" id="ARBA00022475"/>
    </source>
</evidence>
<feature type="transmembrane region" description="Helical" evidence="8">
    <location>
        <begin position="563"/>
        <end position="584"/>
    </location>
</feature>
<evidence type="ECO:0000259" key="11">
    <source>
        <dbReference type="Pfam" id="PF16178"/>
    </source>
</evidence>
<evidence type="ECO:0000313" key="13">
    <source>
        <dbReference type="Proteomes" id="UP001249851"/>
    </source>
</evidence>
<evidence type="ECO:0000256" key="6">
    <source>
        <dbReference type="ARBA" id="ARBA00023136"/>
    </source>
</evidence>
<feature type="region of interest" description="Disordered" evidence="9">
    <location>
        <begin position="17"/>
        <end position="58"/>
    </location>
</feature>
<evidence type="ECO:0000256" key="4">
    <source>
        <dbReference type="ARBA" id="ARBA00022692"/>
    </source>
</evidence>
<evidence type="ECO:0000256" key="1">
    <source>
        <dbReference type="ARBA" id="ARBA00004651"/>
    </source>
</evidence>
<dbReference type="Pfam" id="PF04547">
    <property type="entry name" value="Anoctamin"/>
    <property type="match status" value="1"/>
</dbReference>
<dbReference type="GO" id="GO:0005254">
    <property type="term" value="F:chloride channel activity"/>
    <property type="evidence" value="ECO:0007669"/>
    <property type="project" value="TreeGrafter"/>
</dbReference>
<comment type="caution">
    <text evidence="8">Lacks conserved residue(s) required for the propagation of feature annotation.</text>
</comment>
<keyword evidence="6 8" id="KW-0472">Membrane</keyword>
<dbReference type="AlphaFoldDB" id="A0AAD9V754"/>
<keyword evidence="13" id="KW-1185">Reference proteome</keyword>
<dbReference type="PANTHER" id="PTHR12308">
    <property type="entry name" value="ANOCTAMIN"/>
    <property type="match status" value="1"/>
</dbReference>
<evidence type="ECO:0000256" key="5">
    <source>
        <dbReference type="ARBA" id="ARBA00022989"/>
    </source>
</evidence>
<keyword evidence="5 8" id="KW-1133">Transmembrane helix</keyword>
<dbReference type="GO" id="GO:0005886">
    <property type="term" value="C:plasma membrane"/>
    <property type="evidence" value="ECO:0007669"/>
    <property type="project" value="UniProtKB-SubCell"/>
</dbReference>
<dbReference type="Pfam" id="PF16178">
    <property type="entry name" value="Anoct_dimer"/>
    <property type="match status" value="1"/>
</dbReference>
<evidence type="ECO:0000256" key="7">
    <source>
        <dbReference type="ARBA" id="ARBA00023180"/>
    </source>
</evidence>
<comment type="similarity">
    <text evidence="2 8">Belongs to the anoctamin family.</text>
</comment>
<evidence type="ECO:0000256" key="2">
    <source>
        <dbReference type="ARBA" id="ARBA00009671"/>
    </source>
</evidence>